<name>A0ACA9RNV9_9GLOM</name>
<reference evidence="1" key="1">
    <citation type="submission" date="2021-06" db="EMBL/GenBank/DDBJ databases">
        <authorList>
            <person name="Kallberg Y."/>
            <person name="Tangrot J."/>
            <person name="Rosling A."/>
        </authorList>
    </citation>
    <scope>NUCLEOTIDE SEQUENCE</scope>
    <source>
        <strain evidence="1">MA461A</strain>
    </source>
</reference>
<dbReference type="Proteomes" id="UP000789920">
    <property type="component" value="Unassembled WGS sequence"/>
</dbReference>
<protein>
    <submittedName>
        <fullName evidence="1">26177_t:CDS:1</fullName>
    </submittedName>
</protein>
<proteinExistence type="predicted"/>
<gene>
    <name evidence="1" type="ORF">RPERSI_LOCUS21022</name>
</gene>
<organism evidence="1 2">
    <name type="scientific">Racocetra persica</name>
    <dbReference type="NCBI Taxonomy" id="160502"/>
    <lineage>
        <taxon>Eukaryota</taxon>
        <taxon>Fungi</taxon>
        <taxon>Fungi incertae sedis</taxon>
        <taxon>Mucoromycota</taxon>
        <taxon>Glomeromycotina</taxon>
        <taxon>Glomeromycetes</taxon>
        <taxon>Diversisporales</taxon>
        <taxon>Gigasporaceae</taxon>
        <taxon>Racocetra</taxon>
    </lineage>
</organism>
<evidence type="ECO:0000313" key="2">
    <source>
        <dbReference type="Proteomes" id="UP000789920"/>
    </source>
</evidence>
<sequence>NYDSSIQVDRIYFIAHGIGERLLVKSHDAEGNTKMDLFDPYTLENPVNAEDLFKIGSTIQNPYIIRSDQLIGLIDGSMSIYSGFIYKNWIDYLRQQLNDYNGLFTLSDRILMHEMIKKAEFESYQSRYDIDHIEQETYQGRLLKWELDCQVQKSLILKAFRFNHGENEWLPVQGKSQRNIFPNFHSEIQDRPQYVIQCKVLGNDDLFMITTFGVLIWTVIPDKGIRLLYYWGEEDLFYQELTYKKLFYSDSFAKRILPSPKFDIVIKFKELSFGPEGSQDVSYFFKELIEDYVTNKISIIYYGMTIMNSFLKMDVDLMMEKLCESCFDFNFKSNSSDVSTSNIQLLSIIGEAFPELLQKHPDYLAGFLSRAAFVIPFIDRSLKVKEKPSIFHSSHLYHHGIYNYLSRTSITNIFISRIYERWKHFQYNQYKNRFQSNKDVSLYSFIETFIILPFQNWYYYYSLDYNITIKLLLPLPKFVSYPENYSIWKELWRPLPSNF</sequence>
<comment type="caution">
    <text evidence="1">The sequence shown here is derived from an EMBL/GenBank/DDBJ whole genome shotgun (WGS) entry which is preliminary data.</text>
</comment>
<evidence type="ECO:0000313" key="1">
    <source>
        <dbReference type="EMBL" id="CAG8800967.1"/>
    </source>
</evidence>
<feature type="non-terminal residue" evidence="1">
    <location>
        <position position="499"/>
    </location>
</feature>
<dbReference type="EMBL" id="CAJVQC010060602">
    <property type="protein sequence ID" value="CAG8800967.1"/>
    <property type="molecule type" value="Genomic_DNA"/>
</dbReference>
<keyword evidence="2" id="KW-1185">Reference proteome</keyword>
<feature type="non-terminal residue" evidence="1">
    <location>
        <position position="1"/>
    </location>
</feature>
<accession>A0ACA9RNV9</accession>